<accession>A0A1H0CYQ5</accession>
<evidence type="ECO:0000313" key="1">
    <source>
        <dbReference type="EMBL" id="SDN63037.1"/>
    </source>
</evidence>
<dbReference type="Proteomes" id="UP000198778">
    <property type="component" value="Unassembled WGS sequence"/>
</dbReference>
<dbReference type="AlphaFoldDB" id="A0A1H0CYQ5"/>
<gene>
    <name evidence="1" type="ORF">SAMN04488053_102280</name>
</gene>
<protein>
    <submittedName>
        <fullName evidence="1">Uncharacterized protein</fullName>
    </submittedName>
</protein>
<reference evidence="2" key="1">
    <citation type="submission" date="2016-10" db="EMBL/GenBank/DDBJ databases">
        <authorList>
            <person name="Varghese N."/>
            <person name="Submissions S."/>
        </authorList>
    </citation>
    <scope>NUCLEOTIDE SEQUENCE [LARGE SCALE GENOMIC DNA]</scope>
    <source>
        <strain evidence="2">CGMCC 1.10369</strain>
    </source>
</reference>
<organism evidence="1 2">
    <name type="scientific">Alkalicoccus daliensis</name>
    <dbReference type="NCBI Taxonomy" id="745820"/>
    <lineage>
        <taxon>Bacteria</taxon>
        <taxon>Bacillati</taxon>
        <taxon>Bacillota</taxon>
        <taxon>Bacilli</taxon>
        <taxon>Bacillales</taxon>
        <taxon>Bacillaceae</taxon>
        <taxon>Alkalicoccus</taxon>
    </lineage>
</organism>
<dbReference type="EMBL" id="FNIL01000002">
    <property type="protein sequence ID" value="SDN63037.1"/>
    <property type="molecule type" value="Genomic_DNA"/>
</dbReference>
<keyword evidence="2" id="KW-1185">Reference proteome</keyword>
<dbReference type="RefSeq" id="WP_090841598.1">
    <property type="nucleotide sequence ID" value="NZ_FNIL01000002.1"/>
</dbReference>
<sequence>MKRVFAYFLVATICFGGIMSLIIQNFSLGMTSGLIFGSLNTLFNGTIHYVNSVKLGINPNAPLKAKKELIVAMPENEAIQACREALDQLENIRTVKQEEKHRITATTEASLMTLGESMSCEFTRHEAEQTRVSIISKPKLSTTMIDDRSSHKNLQRLAAALPREKVISQK</sequence>
<name>A0A1H0CYQ5_9BACI</name>
<evidence type="ECO:0000313" key="2">
    <source>
        <dbReference type="Proteomes" id="UP000198778"/>
    </source>
</evidence>
<proteinExistence type="predicted"/>